<dbReference type="AlphaFoldDB" id="A0A4Q2R9R5"/>
<proteinExistence type="predicted"/>
<name>A0A4Q2R9R5_9HYPH</name>
<dbReference type="RefSeq" id="WP_129220976.1">
    <property type="nucleotide sequence ID" value="NZ_QYBC01000018.1"/>
</dbReference>
<dbReference type="EMBL" id="QYBC01000018">
    <property type="protein sequence ID" value="RYB02679.1"/>
    <property type="molecule type" value="Genomic_DNA"/>
</dbReference>
<keyword evidence="1" id="KW-0472">Membrane</keyword>
<reference evidence="3 4" key="2">
    <citation type="submission" date="2019-02" db="EMBL/GenBank/DDBJ databases">
        <title>'Lichenibacterium ramalinii' gen. nov. sp. nov., 'Lichenibacterium minor' gen. nov. sp. nov.</title>
        <authorList>
            <person name="Pankratov T."/>
        </authorList>
    </citation>
    <scope>NUCLEOTIDE SEQUENCE [LARGE SCALE GENOMIC DNA]</scope>
    <source>
        <strain evidence="3 4">RmlP001</strain>
    </source>
</reference>
<reference evidence="3 4" key="1">
    <citation type="submission" date="2018-09" db="EMBL/GenBank/DDBJ databases">
        <authorList>
            <person name="Grouzdev D.S."/>
            <person name="Krutkina M.S."/>
        </authorList>
    </citation>
    <scope>NUCLEOTIDE SEQUENCE [LARGE SCALE GENOMIC DNA]</scope>
    <source>
        <strain evidence="3 4">RmlP001</strain>
    </source>
</reference>
<dbReference type="InterPro" id="IPR012495">
    <property type="entry name" value="TadE-like_dom"/>
</dbReference>
<dbReference type="OrthoDB" id="7349713at2"/>
<sequence length="196" mass="20423">MATRRNYRSLLGRMAGDVRGATAVEFGLVCVPFLALLGAILQVAFSIWAAQNFDFVFQKTARSLFTGQFQQTNSQSATAGTLLAALKTSMCGSGGSVTVFDCSGVKLDVSLGTNFASIKLPAPIDSGTRDWSAGFGTHYTCPGPGTIVVATAAAKFPVFFGLLNLGFSSFADGSQLLMSTAVFRTEPYSVGSGAPC</sequence>
<accession>A0A4Q2R9R5</accession>
<comment type="caution">
    <text evidence="3">The sequence shown here is derived from an EMBL/GenBank/DDBJ whole genome shotgun (WGS) entry which is preliminary data.</text>
</comment>
<feature type="transmembrane region" description="Helical" evidence="1">
    <location>
        <begin position="21"/>
        <end position="49"/>
    </location>
</feature>
<evidence type="ECO:0000256" key="1">
    <source>
        <dbReference type="SAM" id="Phobius"/>
    </source>
</evidence>
<dbReference type="Pfam" id="PF07811">
    <property type="entry name" value="TadE"/>
    <property type="match status" value="1"/>
</dbReference>
<protein>
    <submittedName>
        <fullName evidence="3">Pilus assembly protein</fullName>
    </submittedName>
</protein>
<evidence type="ECO:0000313" key="4">
    <source>
        <dbReference type="Proteomes" id="UP000289411"/>
    </source>
</evidence>
<organism evidence="3 4">
    <name type="scientific">Lichenibacterium ramalinae</name>
    <dbReference type="NCBI Taxonomy" id="2316527"/>
    <lineage>
        <taxon>Bacteria</taxon>
        <taxon>Pseudomonadati</taxon>
        <taxon>Pseudomonadota</taxon>
        <taxon>Alphaproteobacteria</taxon>
        <taxon>Hyphomicrobiales</taxon>
        <taxon>Lichenihabitantaceae</taxon>
        <taxon>Lichenibacterium</taxon>
    </lineage>
</organism>
<feature type="domain" description="TadE-like" evidence="2">
    <location>
        <begin position="20"/>
        <end position="62"/>
    </location>
</feature>
<keyword evidence="1" id="KW-0812">Transmembrane</keyword>
<gene>
    <name evidence="3" type="ORF">D3272_19980</name>
</gene>
<keyword evidence="1" id="KW-1133">Transmembrane helix</keyword>
<dbReference type="Proteomes" id="UP000289411">
    <property type="component" value="Unassembled WGS sequence"/>
</dbReference>
<evidence type="ECO:0000313" key="3">
    <source>
        <dbReference type="EMBL" id="RYB02679.1"/>
    </source>
</evidence>
<keyword evidence="4" id="KW-1185">Reference proteome</keyword>
<evidence type="ECO:0000259" key="2">
    <source>
        <dbReference type="Pfam" id="PF07811"/>
    </source>
</evidence>